<dbReference type="Proteomes" id="UP000199206">
    <property type="component" value="Unassembled WGS sequence"/>
</dbReference>
<proteinExistence type="predicted"/>
<sequence>MSEGGAVSGQEPAAMAGLSDKDGSGSGTPRAAAQAPRKKAASTSSAKATGRKGAAAKRSTRVASLTAKGSNRVGGHKEEVATIGRGAAKRPPREKAAATVDVSPTASPDKDDDGMDGGAKNRRAWTKGQMSRFFDHLGQTANVAASAREAGLPHASIYRRRTADPVFRDRWEEALDAGVARLEMLALEQALTTAEGKTGVVDLKAAHAIIAGHDARQKRMGRGGAIPCMSIDAVEALLLKRIGAIEKRLAKEA</sequence>
<accession>A0A1H8AVB9</accession>
<evidence type="ECO:0000313" key="3">
    <source>
        <dbReference type="Proteomes" id="UP000199206"/>
    </source>
</evidence>
<keyword evidence="3" id="KW-1185">Reference proteome</keyword>
<evidence type="ECO:0000313" key="2">
    <source>
        <dbReference type="EMBL" id="SEM74635.1"/>
    </source>
</evidence>
<organism evidence="2 3">
    <name type="scientific">Sphingomonas gellani</name>
    <dbReference type="NCBI Taxonomy" id="1166340"/>
    <lineage>
        <taxon>Bacteria</taxon>
        <taxon>Pseudomonadati</taxon>
        <taxon>Pseudomonadota</taxon>
        <taxon>Alphaproteobacteria</taxon>
        <taxon>Sphingomonadales</taxon>
        <taxon>Sphingomonadaceae</taxon>
        <taxon>Sphingomonas</taxon>
    </lineage>
</organism>
<dbReference type="AlphaFoldDB" id="A0A1H8AVB9"/>
<reference evidence="3" key="1">
    <citation type="submission" date="2016-10" db="EMBL/GenBank/DDBJ databases">
        <authorList>
            <person name="Varghese N."/>
            <person name="Submissions S."/>
        </authorList>
    </citation>
    <scope>NUCLEOTIDE SEQUENCE [LARGE SCALE GENOMIC DNA]</scope>
    <source>
        <strain evidence="3">S6-262</strain>
    </source>
</reference>
<name>A0A1H8AVB9_9SPHN</name>
<evidence type="ECO:0008006" key="4">
    <source>
        <dbReference type="Google" id="ProtNLM"/>
    </source>
</evidence>
<feature type="region of interest" description="Disordered" evidence="1">
    <location>
        <begin position="1"/>
        <end position="121"/>
    </location>
</feature>
<protein>
    <recommendedName>
        <fullName evidence="4">Terminase small subunit</fullName>
    </recommendedName>
</protein>
<feature type="compositionally biased region" description="Low complexity" evidence="1">
    <location>
        <begin position="29"/>
        <end position="53"/>
    </location>
</feature>
<evidence type="ECO:0000256" key="1">
    <source>
        <dbReference type="SAM" id="MobiDB-lite"/>
    </source>
</evidence>
<dbReference type="EMBL" id="FOCF01000002">
    <property type="protein sequence ID" value="SEM74635.1"/>
    <property type="molecule type" value="Genomic_DNA"/>
</dbReference>
<dbReference type="STRING" id="1166340.SAMN05192583_1078"/>
<gene>
    <name evidence="2" type="ORF">SAMN05192583_1078</name>
</gene>